<dbReference type="InterPro" id="IPR027417">
    <property type="entry name" value="P-loop_NTPase"/>
</dbReference>
<gene>
    <name evidence="2" type="ORF">ALEPTO_LOCUS6294</name>
</gene>
<dbReference type="SUPFAM" id="SSF52540">
    <property type="entry name" value="P-loop containing nucleoside triphosphate hydrolases"/>
    <property type="match status" value="1"/>
</dbReference>
<protein>
    <submittedName>
        <fullName evidence="2">9152_t:CDS:1</fullName>
    </submittedName>
</protein>
<evidence type="ECO:0000313" key="2">
    <source>
        <dbReference type="EMBL" id="CAG8559774.1"/>
    </source>
</evidence>
<dbReference type="EMBL" id="CAJVPS010002083">
    <property type="protein sequence ID" value="CAG8559774.1"/>
    <property type="molecule type" value="Genomic_DNA"/>
</dbReference>
<dbReference type="GO" id="GO:0005524">
    <property type="term" value="F:ATP binding"/>
    <property type="evidence" value="ECO:0007669"/>
    <property type="project" value="InterPro"/>
</dbReference>
<name>A0A9N9B903_9GLOM</name>
<feature type="domain" description="Phosphoribulokinase/uridine kinase" evidence="1">
    <location>
        <begin position="27"/>
        <end position="188"/>
    </location>
</feature>
<dbReference type="Proteomes" id="UP000789508">
    <property type="component" value="Unassembled WGS sequence"/>
</dbReference>
<dbReference type="Pfam" id="PF00485">
    <property type="entry name" value="PRK"/>
    <property type="match status" value="1"/>
</dbReference>
<dbReference type="AlphaFoldDB" id="A0A9N9B903"/>
<dbReference type="GO" id="GO:0016301">
    <property type="term" value="F:kinase activity"/>
    <property type="evidence" value="ECO:0007669"/>
    <property type="project" value="InterPro"/>
</dbReference>
<evidence type="ECO:0000313" key="3">
    <source>
        <dbReference type="Proteomes" id="UP000789508"/>
    </source>
</evidence>
<dbReference type="OrthoDB" id="6362633at2759"/>
<dbReference type="PANTHER" id="PTHR10285">
    <property type="entry name" value="URIDINE KINASE"/>
    <property type="match status" value="1"/>
</dbReference>
<reference evidence="2" key="1">
    <citation type="submission" date="2021-06" db="EMBL/GenBank/DDBJ databases">
        <authorList>
            <person name="Kallberg Y."/>
            <person name="Tangrot J."/>
            <person name="Rosling A."/>
        </authorList>
    </citation>
    <scope>NUCLEOTIDE SEQUENCE</scope>
    <source>
        <strain evidence="2">FL130A</strain>
    </source>
</reference>
<sequence>MDNTYAYLASYLVEKILSLDPNERFLLGIAGIPGSGKSTLALKVISLINQKMENVSAMIPMDGFHYPKYVLDTFEARTIHDAEQAHARRGSYWTFDAEGLLELLKTLRQPIDPENPNVVKAPSFEHAIGDPIKDDISILPSHKLVIFEGLYLLLTEPHPWDQIQKYMNELWFIDVEIPIAKDRVILRHLASGIAKHKEEAAQRFENNDKPNAEYILAHRAPPTRIIYSVEDQEEVQKMINEI</sequence>
<organism evidence="2 3">
    <name type="scientific">Ambispora leptoticha</name>
    <dbReference type="NCBI Taxonomy" id="144679"/>
    <lineage>
        <taxon>Eukaryota</taxon>
        <taxon>Fungi</taxon>
        <taxon>Fungi incertae sedis</taxon>
        <taxon>Mucoromycota</taxon>
        <taxon>Glomeromycotina</taxon>
        <taxon>Glomeromycetes</taxon>
        <taxon>Archaeosporales</taxon>
        <taxon>Ambisporaceae</taxon>
        <taxon>Ambispora</taxon>
    </lineage>
</organism>
<dbReference type="Gene3D" id="3.40.50.300">
    <property type="entry name" value="P-loop containing nucleotide triphosphate hydrolases"/>
    <property type="match status" value="2"/>
</dbReference>
<proteinExistence type="predicted"/>
<keyword evidence="3" id="KW-1185">Reference proteome</keyword>
<comment type="caution">
    <text evidence="2">The sequence shown here is derived from an EMBL/GenBank/DDBJ whole genome shotgun (WGS) entry which is preliminary data.</text>
</comment>
<dbReference type="InterPro" id="IPR006083">
    <property type="entry name" value="PRK/URK"/>
</dbReference>
<accession>A0A9N9B903</accession>
<evidence type="ECO:0000259" key="1">
    <source>
        <dbReference type="Pfam" id="PF00485"/>
    </source>
</evidence>